<dbReference type="GeneID" id="66886701"/>
<evidence type="ECO:0000256" key="5">
    <source>
        <dbReference type="ARBA" id="ARBA00022692"/>
    </source>
</evidence>
<keyword evidence="7" id="KW-1133">Transmembrane helix</keyword>
<evidence type="ECO:0000256" key="2">
    <source>
        <dbReference type="ARBA" id="ARBA00006742"/>
    </source>
</evidence>
<keyword evidence="8" id="KW-0811">Translocation</keyword>
<accession>A0AAD2WV95</accession>
<dbReference type="GO" id="GO:0015031">
    <property type="term" value="P:protein transport"/>
    <property type="evidence" value="ECO:0007669"/>
    <property type="project" value="UniProtKB-KW"/>
</dbReference>
<keyword evidence="3" id="KW-0813">Transport</keyword>
<dbReference type="Proteomes" id="UP000015176">
    <property type="component" value="Unassembled WGS sequence"/>
</dbReference>
<evidence type="ECO:0000313" key="11">
    <source>
        <dbReference type="Proteomes" id="UP000015176"/>
    </source>
</evidence>
<dbReference type="PRINTS" id="PR01853">
    <property type="entry name" value="YAJCTRNLCASE"/>
</dbReference>
<evidence type="ECO:0000256" key="6">
    <source>
        <dbReference type="ARBA" id="ARBA00022927"/>
    </source>
</evidence>
<dbReference type="RefSeq" id="WP_000056607.1">
    <property type="nucleotide sequence ID" value="NZ_ALSF01000079.1"/>
</dbReference>
<organism evidence="10 11">
    <name type="scientific">Streptococcus agalactiae MRI Z1-216</name>
    <dbReference type="NCBI Taxonomy" id="1154879"/>
    <lineage>
        <taxon>Bacteria</taxon>
        <taxon>Bacillati</taxon>
        <taxon>Bacillota</taxon>
        <taxon>Bacilli</taxon>
        <taxon>Lactobacillales</taxon>
        <taxon>Streptococcaceae</taxon>
        <taxon>Streptococcus</taxon>
    </lineage>
</organism>
<dbReference type="SMART" id="SM01323">
    <property type="entry name" value="YajC"/>
    <property type="match status" value="1"/>
</dbReference>
<evidence type="ECO:0000256" key="3">
    <source>
        <dbReference type="ARBA" id="ARBA00022448"/>
    </source>
</evidence>
<reference evidence="10 11" key="1">
    <citation type="submission" date="2012-07" db="EMBL/GenBank/DDBJ databases">
        <authorList>
            <person name="Moroni P."/>
            <person name="Richards V.P."/>
            <person name="Durkin S.A.S."/>
            <person name="Kim M."/>
            <person name="Pavinski Bitar P.D."/>
            <person name="Stanhope M.J."/>
            <person name="Town C.D."/>
            <person name="Zadoks R.N."/>
            <person name="Venter J.C."/>
        </authorList>
    </citation>
    <scope>NUCLEOTIDE SEQUENCE [LARGE SCALE GENOMIC DNA]</scope>
    <source>
        <strain evidence="10 11">MRI Z1-216</strain>
    </source>
</reference>
<proteinExistence type="inferred from homology"/>
<dbReference type="PANTHER" id="PTHR33909:SF1">
    <property type="entry name" value="SEC TRANSLOCON ACCESSORY COMPLEX SUBUNIT YAJC"/>
    <property type="match status" value="1"/>
</dbReference>
<comment type="caution">
    <text evidence="10">The sequence shown here is derived from an EMBL/GenBank/DDBJ whole genome shotgun (WGS) entry which is preliminary data.</text>
</comment>
<comment type="similarity">
    <text evidence="2">Belongs to the YajC family.</text>
</comment>
<evidence type="ECO:0000256" key="4">
    <source>
        <dbReference type="ARBA" id="ARBA00022475"/>
    </source>
</evidence>
<dbReference type="NCBIfam" id="NF005100">
    <property type="entry name" value="PRK06531.1"/>
    <property type="match status" value="1"/>
</dbReference>
<evidence type="ECO:0000256" key="8">
    <source>
        <dbReference type="ARBA" id="ARBA00023010"/>
    </source>
</evidence>
<protein>
    <submittedName>
        <fullName evidence="10">Preprotein translocase subunit YajC</fullName>
    </submittedName>
</protein>
<dbReference type="PANTHER" id="PTHR33909">
    <property type="entry name" value="SEC TRANSLOCON ACCESSORY COMPLEX SUBUNIT YAJC"/>
    <property type="match status" value="1"/>
</dbReference>
<dbReference type="EMBL" id="ALSF01000079">
    <property type="protein sequence ID" value="EPU38398.1"/>
    <property type="molecule type" value="Genomic_DNA"/>
</dbReference>
<evidence type="ECO:0000256" key="7">
    <source>
        <dbReference type="ARBA" id="ARBA00022989"/>
    </source>
</evidence>
<dbReference type="Pfam" id="PF02699">
    <property type="entry name" value="YajC"/>
    <property type="match status" value="1"/>
</dbReference>
<dbReference type="InterPro" id="IPR003849">
    <property type="entry name" value="Preprotein_translocase_YajC"/>
</dbReference>
<dbReference type="NCBIfam" id="TIGR00739">
    <property type="entry name" value="yajC"/>
    <property type="match status" value="1"/>
</dbReference>
<keyword evidence="4" id="KW-1003">Cell membrane</keyword>
<keyword evidence="9" id="KW-0472">Membrane</keyword>
<sequence length="113" mass="12616">MSLPIIMLVVMVGMMFFMQRQQKKQAQERQKQLNAVQKGDEIVTIGGLFGVVDEVNTEAQRMVLDVDGVYLTFELAAIKSVVSKAATPTEPVEDVKIIEVNEDENKETAIETE</sequence>
<evidence type="ECO:0000256" key="1">
    <source>
        <dbReference type="ARBA" id="ARBA00004162"/>
    </source>
</evidence>
<comment type="subcellular location">
    <subcellularLocation>
        <location evidence="1">Cell membrane</location>
        <topology evidence="1">Single-pass membrane protein</topology>
    </subcellularLocation>
</comment>
<keyword evidence="5" id="KW-0812">Transmembrane</keyword>
<dbReference type="GO" id="GO:0005886">
    <property type="term" value="C:plasma membrane"/>
    <property type="evidence" value="ECO:0007669"/>
    <property type="project" value="UniProtKB-SubCell"/>
</dbReference>
<keyword evidence="6" id="KW-0653">Protein transport</keyword>
<evidence type="ECO:0000313" key="10">
    <source>
        <dbReference type="EMBL" id="EPU38398.1"/>
    </source>
</evidence>
<dbReference type="AlphaFoldDB" id="A0AAD2WV95"/>
<evidence type="ECO:0000256" key="9">
    <source>
        <dbReference type="ARBA" id="ARBA00023136"/>
    </source>
</evidence>
<name>A0AAD2WV95_STRAG</name>
<gene>
    <name evidence="10" type="primary">yajC</name>
    <name evidence="10" type="ORF">SAG0164_02010</name>
</gene>